<feature type="compositionally biased region" description="Basic and acidic residues" evidence="1">
    <location>
        <begin position="356"/>
        <end position="376"/>
    </location>
</feature>
<name>A0A6J7E1T7_9ZZZZ</name>
<dbReference type="EMBL" id="CAFBLQ010000084">
    <property type="protein sequence ID" value="CAB4873703.1"/>
    <property type="molecule type" value="Genomic_DNA"/>
</dbReference>
<reference evidence="2" key="1">
    <citation type="submission" date="2020-05" db="EMBL/GenBank/DDBJ databases">
        <authorList>
            <person name="Chiriac C."/>
            <person name="Salcher M."/>
            <person name="Ghai R."/>
            <person name="Kavagutti S V."/>
        </authorList>
    </citation>
    <scope>NUCLEOTIDE SEQUENCE</scope>
</reference>
<feature type="compositionally biased region" description="Basic and acidic residues" evidence="1">
    <location>
        <begin position="53"/>
        <end position="67"/>
    </location>
</feature>
<evidence type="ECO:0000313" key="2">
    <source>
        <dbReference type="EMBL" id="CAB4873703.1"/>
    </source>
</evidence>
<evidence type="ECO:0000256" key="1">
    <source>
        <dbReference type="SAM" id="MobiDB-lite"/>
    </source>
</evidence>
<organism evidence="2">
    <name type="scientific">freshwater metagenome</name>
    <dbReference type="NCBI Taxonomy" id="449393"/>
    <lineage>
        <taxon>unclassified sequences</taxon>
        <taxon>metagenomes</taxon>
        <taxon>ecological metagenomes</taxon>
    </lineage>
</organism>
<proteinExistence type="predicted"/>
<dbReference type="AlphaFoldDB" id="A0A6J7E1T7"/>
<gene>
    <name evidence="2" type="ORF">UFOPK3423_00884</name>
</gene>
<sequence>MRADQRGAELLHPIEQPVSRGVADCEAARARVLLEPDAAQIHAAAVEQQPPADDLHRADPDPPREPLQDAAGPGGRQRRVIEPRLGRRPQPRVRDPQRVRERHGRPGGNGHGADPQAARAPAADDAHRSRAVAMVAQDHVPAHRRGAARARELGTHVDGLEVDVPDLAQIDLAQDAAVIPPATERPPLDIGLRRWEVARRAPTVDAHDQAVHPPTAQPARGDVQFERQVGPGVGAELAAVDPDPRSIVDRLEAQNPGFARTAAWKAQVTAVPGDRTEVRGKALVGGVPRVGHRDAVPSGHRGLPLPAGALAGARRVQTPQPRPVDQIPTGRPVGRQRPRREAASVRSRRRRRRRRDDRQEDGSNERSRPDQREHAASPRIFGPIETMTIFPPRIGSPRRSIRTHCTTGRLCKPASHATRVRPASAAIAFDVADR</sequence>
<feature type="compositionally biased region" description="Basic residues" evidence="1">
    <location>
        <begin position="346"/>
        <end position="355"/>
    </location>
</feature>
<accession>A0A6J7E1T7</accession>
<protein>
    <submittedName>
        <fullName evidence="2">Unannotated protein</fullName>
    </submittedName>
</protein>
<feature type="region of interest" description="Disordered" evidence="1">
    <location>
        <begin position="313"/>
        <end position="382"/>
    </location>
</feature>
<feature type="region of interest" description="Disordered" evidence="1">
    <location>
        <begin position="41"/>
        <end position="130"/>
    </location>
</feature>